<dbReference type="InterPro" id="IPR002347">
    <property type="entry name" value="SDR_fam"/>
</dbReference>
<evidence type="ECO:0000256" key="1">
    <source>
        <dbReference type="ARBA" id="ARBA00006484"/>
    </source>
</evidence>
<dbReference type="Proteomes" id="UP000509568">
    <property type="component" value="Chromosome"/>
</dbReference>
<keyword evidence="6" id="KW-1185">Reference proteome</keyword>
<dbReference type="InterPro" id="IPR020904">
    <property type="entry name" value="Sc_DH/Rdtase_CS"/>
</dbReference>
<dbReference type="InterPro" id="IPR036291">
    <property type="entry name" value="NAD(P)-bd_dom_sf"/>
</dbReference>
<dbReference type="InterPro" id="IPR057326">
    <property type="entry name" value="KR_dom"/>
</dbReference>
<dbReference type="CDD" id="cd05233">
    <property type="entry name" value="SDR_c"/>
    <property type="match status" value="1"/>
</dbReference>
<accession>A0A7D5GZQ6</accession>
<sequence>MHPVSSDVPCVFVIGGSAGIGRAIAQALLAEGAQVVVFSRSDPLAYPGLEGAHWWPLDLTRGDDSRRELARAVTRFGSRLAAVFYSAVAYGPRRAPLLEVLDSQWREQLATNLEGLWHTLSATLPALLARPPGLFVGLSSEVVYNGGPLRAGYAATKAAASNLLQSVAQEYPESQVRVVQLLPAEMVDTPGIRKRRDASFDCSGYMNSACFQTVAVQLYRTRGFGAHGRALVVDAHSQVRDVNQHLPASQSRQPT</sequence>
<dbReference type="SUPFAM" id="SSF51735">
    <property type="entry name" value="NAD(P)-binding Rossmann-fold domains"/>
    <property type="match status" value="1"/>
</dbReference>
<evidence type="ECO:0000313" key="6">
    <source>
        <dbReference type="Proteomes" id="UP000509568"/>
    </source>
</evidence>
<comment type="similarity">
    <text evidence="1">Belongs to the short-chain dehydrogenases/reductases (SDR) family.</text>
</comment>
<dbReference type="PROSITE" id="PS00061">
    <property type="entry name" value="ADH_SHORT"/>
    <property type="match status" value="1"/>
</dbReference>
<dbReference type="PANTHER" id="PTHR24321:SF8">
    <property type="entry name" value="ESTRADIOL 17-BETA-DEHYDROGENASE 8-RELATED"/>
    <property type="match status" value="1"/>
</dbReference>
<dbReference type="PANTHER" id="PTHR24321">
    <property type="entry name" value="DEHYDROGENASES, SHORT CHAIN"/>
    <property type="match status" value="1"/>
</dbReference>
<dbReference type="KEGG" id="pez:HWQ56_09175"/>
<evidence type="ECO:0000256" key="3">
    <source>
        <dbReference type="ARBA" id="ARBA00023027"/>
    </source>
</evidence>
<feature type="domain" description="Ketoreductase" evidence="4">
    <location>
        <begin position="9"/>
        <end position="185"/>
    </location>
</feature>
<dbReference type="GO" id="GO:0016491">
    <property type="term" value="F:oxidoreductase activity"/>
    <property type="evidence" value="ECO:0007669"/>
    <property type="project" value="UniProtKB-KW"/>
</dbReference>
<evidence type="ECO:0000256" key="2">
    <source>
        <dbReference type="ARBA" id="ARBA00023002"/>
    </source>
</evidence>
<dbReference type="EMBL" id="CP056030">
    <property type="protein sequence ID" value="QKZ03945.1"/>
    <property type="molecule type" value="Genomic_DNA"/>
</dbReference>
<evidence type="ECO:0000313" key="5">
    <source>
        <dbReference type="EMBL" id="QKZ03945.1"/>
    </source>
</evidence>
<gene>
    <name evidence="5" type="ORF">HWQ56_09175</name>
</gene>
<dbReference type="Pfam" id="PF00106">
    <property type="entry name" value="adh_short"/>
    <property type="match status" value="1"/>
</dbReference>
<dbReference type="RefSeq" id="WP_158158179.1">
    <property type="nucleotide sequence ID" value="NZ_CP056030.1"/>
</dbReference>
<organism evidence="5 6">
    <name type="scientific">Pseudomonas eucalypticola</name>
    <dbReference type="NCBI Taxonomy" id="2599595"/>
    <lineage>
        <taxon>Bacteria</taxon>
        <taxon>Pseudomonadati</taxon>
        <taxon>Pseudomonadota</taxon>
        <taxon>Gammaproteobacteria</taxon>
        <taxon>Pseudomonadales</taxon>
        <taxon>Pseudomonadaceae</taxon>
        <taxon>Pseudomonas</taxon>
    </lineage>
</organism>
<dbReference type="Gene3D" id="3.40.50.720">
    <property type="entry name" value="NAD(P)-binding Rossmann-like Domain"/>
    <property type="match status" value="1"/>
</dbReference>
<name>A0A7D5GZQ6_9PSED</name>
<protein>
    <submittedName>
        <fullName evidence="5">SDR family oxidoreductase</fullName>
    </submittedName>
</protein>
<reference evidence="5 6" key="1">
    <citation type="submission" date="2020-06" db="EMBL/GenBank/DDBJ databases">
        <title>Pseudomonas eucalypticola sp. nov., an endophyte of Eucalyptus dunnii leaves with biocontrol ability of eucalyptus leaf blight.</title>
        <authorList>
            <person name="Liu Y."/>
            <person name="Song Z."/>
            <person name="Zeng H."/>
            <person name="Lu M."/>
            <person name="Wang X."/>
            <person name="Lian X."/>
            <person name="Zhang Q."/>
        </authorList>
    </citation>
    <scope>NUCLEOTIDE SEQUENCE [LARGE SCALE GENOMIC DNA]</scope>
    <source>
        <strain evidence="5 6">NP-1</strain>
    </source>
</reference>
<dbReference type="SMART" id="SM00822">
    <property type="entry name" value="PKS_KR"/>
    <property type="match status" value="1"/>
</dbReference>
<proteinExistence type="inferred from homology"/>
<dbReference type="AlphaFoldDB" id="A0A7D5GZQ6"/>
<keyword evidence="3" id="KW-0520">NAD</keyword>
<dbReference type="PRINTS" id="PR00081">
    <property type="entry name" value="GDHRDH"/>
</dbReference>
<keyword evidence="2" id="KW-0560">Oxidoreductase</keyword>
<evidence type="ECO:0000259" key="4">
    <source>
        <dbReference type="SMART" id="SM00822"/>
    </source>
</evidence>